<dbReference type="SUPFAM" id="SSF48726">
    <property type="entry name" value="Immunoglobulin"/>
    <property type="match status" value="1"/>
</dbReference>
<name>A0ABD2QC84_9PLAT</name>
<accession>A0ABD2QC84</accession>
<dbReference type="SUPFAM" id="SSF51735">
    <property type="entry name" value="NAD(P)-binding Rossmann-fold domains"/>
    <property type="match status" value="1"/>
</dbReference>
<evidence type="ECO:0000259" key="2">
    <source>
        <dbReference type="PROSITE" id="PS50835"/>
    </source>
</evidence>
<dbReference type="EMBL" id="JBJKFK010000420">
    <property type="protein sequence ID" value="KAL3317169.1"/>
    <property type="molecule type" value="Genomic_DNA"/>
</dbReference>
<dbReference type="AlphaFoldDB" id="A0ABD2QC84"/>
<dbReference type="InterPro" id="IPR036291">
    <property type="entry name" value="NAD(P)-bd_dom_sf"/>
</dbReference>
<dbReference type="Proteomes" id="UP001626550">
    <property type="component" value="Unassembled WGS sequence"/>
</dbReference>
<sequence length="549" mass="62986">MYGRKLRKRLCNTDKIESLSQIIECSGPAFETHECVYKCGILEGSLDPVNGIRKVLESEFYSTYGRRESVFKTVYSTQENAKVTLNCLSPAYKKAFDILNPKPSEGDVPVDVIITWTRNGEILGNPELYKMFNRQLTEPDDDVKKEFRWNVKKEDDAEIARTIRKRVQLTRTSLSISNPKKEWSGIYQCHYAVGRFLILSKNFFVSVSPQQLVYDENQIFLLNSNLGIDSILTEMHMKVFASAQIECSVVSLMMAETLLKLFSCKIIYHDRNKQNVPYFFEKELGRALSMADIVISCDDKFALKKQWESVKSSVLHVRILLGAKKLELLKEGAHLISTTRVKIIDLEALHVRIRQNKLGSLCLNLPLECDEAELKLAEEISELDNCVVLPPSSSYHCTPKEDLDIFIRLIIKPIREHFYSLNDRVQGSYRFLEDIESASMDQVKKNYSDKLNEILHSTIQFLNSEKDPFKIATNLKTRLKILTEKSMNGSNRRKERRRASLTRSTSMENIPEIDSSLCIDSEHSWIAVKKEIRRLTTAPLVSGENSPES</sequence>
<feature type="domain" description="Ig-like" evidence="2">
    <location>
        <begin position="68"/>
        <end position="189"/>
    </location>
</feature>
<evidence type="ECO:0000313" key="4">
    <source>
        <dbReference type="Proteomes" id="UP001626550"/>
    </source>
</evidence>
<dbReference type="InterPro" id="IPR036179">
    <property type="entry name" value="Ig-like_dom_sf"/>
</dbReference>
<feature type="region of interest" description="Disordered" evidence="1">
    <location>
        <begin position="485"/>
        <end position="506"/>
    </location>
</feature>
<feature type="compositionally biased region" description="Basic residues" evidence="1">
    <location>
        <begin position="491"/>
        <end position="500"/>
    </location>
</feature>
<dbReference type="PROSITE" id="PS50835">
    <property type="entry name" value="IG_LIKE"/>
    <property type="match status" value="1"/>
</dbReference>
<reference evidence="3 4" key="1">
    <citation type="submission" date="2024-11" db="EMBL/GenBank/DDBJ databases">
        <title>Adaptive evolution of stress response genes in parasites aligns with host niche diversity.</title>
        <authorList>
            <person name="Hahn C."/>
            <person name="Resl P."/>
        </authorList>
    </citation>
    <scope>NUCLEOTIDE SEQUENCE [LARGE SCALE GENOMIC DNA]</scope>
    <source>
        <strain evidence="3">EGGRZ-B1_66</strain>
        <tissue evidence="3">Body</tissue>
    </source>
</reference>
<comment type="caution">
    <text evidence="3">The sequence shown here is derived from an EMBL/GenBank/DDBJ whole genome shotgun (WGS) entry which is preliminary data.</text>
</comment>
<gene>
    <name evidence="3" type="ORF">Ciccas_004179</name>
</gene>
<keyword evidence="4" id="KW-1185">Reference proteome</keyword>
<protein>
    <recommendedName>
        <fullName evidence="2">Ig-like domain-containing protein</fullName>
    </recommendedName>
</protein>
<dbReference type="InterPro" id="IPR007110">
    <property type="entry name" value="Ig-like_dom"/>
</dbReference>
<evidence type="ECO:0000313" key="3">
    <source>
        <dbReference type="EMBL" id="KAL3317169.1"/>
    </source>
</evidence>
<dbReference type="Gene3D" id="3.40.50.720">
    <property type="entry name" value="NAD(P)-binding Rossmann-like Domain"/>
    <property type="match status" value="1"/>
</dbReference>
<evidence type="ECO:0000256" key="1">
    <source>
        <dbReference type="SAM" id="MobiDB-lite"/>
    </source>
</evidence>
<proteinExistence type="predicted"/>
<organism evidence="3 4">
    <name type="scientific">Cichlidogyrus casuarinus</name>
    <dbReference type="NCBI Taxonomy" id="1844966"/>
    <lineage>
        <taxon>Eukaryota</taxon>
        <taxon>Metazoa</taxon>
        <taxon>Spiralia</taxon>
        <taxon>Lophotrochozoa</taxon>
        <taxon>Platyhelminthes</taxon>
        <taxon>Monogenea</taxon>
        <taxon>Monopisthocotylea</taxon>
        <taxon>Dactylogyridea</taxon>
        <taxon>Ancyrocephalidae</taxon>
        <taxon>Cichlidogyrus</taxon>
    </lineage>
</organism>